<dbReference type="Pfam" id="PF08608">
    <property type="entry name" value="Wyosine_form"/>
    <property type="match status" value="1"/>
</dbReference>
<protein>
    <recommendedName>
        <fullName evidence="6">tRNA wybutosine-synthesis domain-containing protein</fullName>
    </recommendedName>
</protein>
<dbReference type="PANTHER" id="PTHR13930:SF0">
    <property type="entry name" value="S-ADENOSYL-L-METHIONINE-DEPENDENT TRNA 4-DEMETHYLWYOSINE SYNTHASE TYW1-RELATED"/>
    <property type="match status" value="1"/>
</dbReference>
<organism evidence="7">
    <name type="scientific">Chloropicon laureae</name>
    <dbReference type="NCBI Taxonomy" id="464258"/>
    <lineage>
        <taxon>Eukaryota</taxon>
        <taxon>Viridiplantae</taxon>
        <taxon>Chlorophyta</taxon>
        <taxon>Chloropicophyceae</taxon>
        <taxon>Chloropicales</taxon>
        <taxon>Chloropicaceae</taxon>
        <taxon>Chloropicon</taxon>
    </lineage>
</organism>
<evidence type="ECO:0000259" key="6">
    <source>
        <dbReference type="Pfam" id="PF08608"/>
    </source>
</evidence>
<keyword evidence="2" id="KW-0411">Iron-sulfur</keyword>
<dbReference type="EMBL" id="HBHU01013510">
    <property type="protein sequence ID" value="CAE0027930.1"/>
    <property type="molecule type" value="Transcribed_RNA"/>
</dbReference>
<keyword evidence="2" id="KW-0479">Metal-binding</keyword>
<evidence type="ECO:0000256" key="5">
    <source>
        <dbReference type="SAM" id="MobiDB-lite"/>
    </source>
</evidence>
<comment type="cofactor">
    <cofactor evidence="1">
        <name>[4Fe-4S] cluster</name>
        <dbReference type="ChEBI" id="CHEBI:49883"/>
    </cofactor>
</comment>
<evidence type="ECO:0000313" key="7">
    <source>
        <dbReference type="EMBL" id="CAE0027930.1"/>
    </source>
</evidence>
<keyword evidence="2" id="KW-0004">4Fe-4S</keyword>
<accession>A0A7S2Z7Y7</accession>
<dbReference type="InterPro" id="IPR013785">
    <property type="entry name" value="Aldolase_TIM"/>
</dbReference>
<feature type="domain" description="tRNA wybutosine-synthesis" evidence="6">
    <location>
        <begin position="33"/>
        <end position="95"/>
    </location>
</feature>
<keyword evidence="4" id="KW-0456">Lyase</keyword>
<evidence type="ECO:0000256" key="1">
    <source>
        <dbReference type="ARBA" id="ARBA00001966"/>
    </source>
</evidence>
<sequence length="174" mass="20159">MRDKRQRTVYRLTLVNDWNVAEVEQYAKLVDIGKPDFIEIKGVTYCGTNDASSLTIKSVPYHNEVRAFGEKLCSLKEEYGLACEHEHSLSILLARKDRFYKEGSWHTWIDYDKFQRLVKSGERFGAEDYMVETPSWAVWDAKEKGFDPAETRFRKVRNHPGKSPPAQPKEPVSA</sequence>
<keyword evidence="2" id="KW-0408">Iron</keyword>
<dbReference type="AlphaFoldDB" id="A0A7S2Z7Y7"/>
<evidence type="ECO:0000256" key="3">
    <source>
        <dbReference type="ARBA" id="ARBA00022694"/>
    </source>
</evidence>
<dbReference type="PANTHER" id="PTHR13930">
    <property type="entry name" value="S-ADENOSYL-L-METHIONINE-DEPENDENT TRNA 4-DEMETHYLWYOSINE SYNTHASE"/>
    <property type="match status" value="1"/>
</dbReference>
<proteinExistence type="predicted"/>
<dbReference type="GO" id="GO:0016829">
    <property type="term" value="F:lyase activity"/>
    <property type="evidence" value="ECO:0007669"/>
    <property type="project" value="UniProtKB-KW"/>
</dbReference>
<dbReference type="InterPro" id="IPR013917">
    <property type="entry name" value="tRNA_wybutosine-synth"/>
</dbReference>
<dbReference type="InterPro" id="IPR034556">
    <property type="entry name" value="tRNA_wybutosine-synthase"/>
</dbReference>
<dbReference type="Gene3D" id="3.20.20.70">
    <property type="entry name" value="Aldolase class I"/>
    <property type="match status" value="1"/>
</dbReference>
<evidence type="ECO:0000256" key="2">
    <source>
        <dbReference type="ARBA" id="ARBA00022485"/>
    </source>
</evidence>
<feature type="region of interest" description="Disordered" evidence="5">
    <location>
        <begin position="153"/>
        <end position="174"/>
    </location>
</feature>
<gene>
    <name evidence="7" type="ORF">CLAU1311_LOCUS8801</name>
</gene>
<keyword evidence="3" id="KW-0819">tRNA processing</keyword>
<reference evidence="7" key="1">
    <citation type="submission" date="2021-01" db="EMBL/GenBank/DDBJ databases">
        <authorList>
            <person name="Corre E."/>
            <person name="Pelletier E."/>
            <person name="Niang G."/>
            <person name="Scheremetjew M."/>
            <person name="Finn R."/>
            <person name="Kale V."/>
            <person name="Holt S."/>
            <person name="Cochrane G."/>
            <person name="Meng A."/>
            <person name="Brown T."/>
            <person name="Cohen L."/>
        </authorList>
    </citation>
    <scope>NUCLEOTIDE SEQUENCE</scope>
    <source>
        <strain evidence="7">RCC856</strain>
    </source>
</reference>
<evidence type="ECO:0000256" key="4">
    <source>
        <dbReference type="ARBA" id="ARBA00023239"/>
    </source>
</evidence>
<dbReference type="GO" id="GO:0031591">
    <property type="term" value="P:wybutosine biosynthetic process"/>
    <property type="evidence" value="ECO:0007669"/>
    <property type="project" value="TreeGrafter"/>
</dbReference>
<dbReference type="GO" id="GO:0051539">
    <property type="term" value="F:4 iron, 4 sulfur cluster binding"/>
    <property type="evidence" value="ECO:0007669"/>
    <property type="project" value="UniProtKB-KW"/>
</dbReference>
<name>A0A7S2Z7Y7_9CHLO</name>